<dbReference type="PANTHER" id="PTHR11070:SF48">
    <property type="entry name" value="ATP-DEPENDENT HELICASE_NUCLEASE SUBUNIT A"/>
    <property type="match status" value="1"/>
</dbReference>
<protein>
    <recommendedName>
        <fullName evidence="13">DNA 3'-5' helicase</fullName>
        <ecNumber evidence="13">5.6.2.4</ecNumber>
    </recommendedName>
</protein>
<dbReference type="PANTHER" id="PTHR11070">
    <property type="entry name" value="UVRD / RECB / PCRA DNA HELICASE FAMILY MEMBER"/>
    <property type="match status" value="1"/>
</dbReference>
<dbReference type="InterPro" id="IPR011604">
    <property type="entry name" value="PDDEXK-like_dom_sf"/>
</dbReference>
<keyword evidence="3 15" id="KW-0547">Nucleotide-binding</keyword>
<dbReference type="PROSITE" id="PS51198">
    <property type="entry name" value="UVRD_HELICASE_ATP_BIND"/>
    <property type="match status" value="1"/>
</dbReference>
<evidence type="ECO:0000313" key="18">
    <source>
        <dbReference type="EMBL" id="HFI90752.1"/>
    </source>
</evidence>
<dbReference type="EC" id="5.6.2.4" evidence="13"/>
<evidence type="ECO:0000256" key="8">
    <source>
        <dbReference type="ARBA" id="ARBA00022840"/>
    </source>
</evidence>
<dbReference type="GO" id="GO:0033202">
    <property type="term" value="C:DNA helicase complex"/>
    <property type="evidence" value="ECO:0007669"/>
    <property type="project" value="TreeGrafter"/>
</dbReference>
<keyword evidence="7" id="KW-0269">Exonuclease</keyword>
<dbReference type="InterPro" id="IPR027417">
    <property type="entry name" value="P-loop_NTPase"/>
</dbReference>
<keyword evidence="9" id="KW-0238">DNA-binding</keyword>
<keyword evidence="5 15" id="KW-0378">Hydrolase</keyword>
<comment type="caution">
    <text evidence="18">The sequence shown here is derived from an EMBL/GenBank/DDBJ whole genome shotgun (WGS) entry which is preliminary data.</text>
</comment>
<dbReference type="GO" id="GO:0043138">
    <property type="term" value="F:3'-5' DNA helicase activity"/>
    <property type="evidence" value="ECO:0007669"/>
    <property type="project" value="UniProtKB-EC"/>
</dbReference>
<dbReference type="InterPro" id="IPR038726">
    <property type="entry name" value="PDDEXK_AddAB-type"/>
</dbReference>
<reference evidence="18" key="1">
    <citation type="journal article" date="2020" name="mSystems">
        <title>Genome- and Community-Level Interaction Insights into Carbon Utilization and Element Cycling Functions of Hydrothermarchaeota in Hydrothermal Sediment.</title>
        <authorList>
            <person name="Zhou Z."/>
            <person name="Liu Y."/>
            <person name="Xu W."/>
            <person name="Pan J."/>
            <person name="Luo Z.H."/>
            <person name="Li M."/>
        </authorList>
    </citation>
    <scope>NUCLEOTIDE SEQUENCE [LARGE SCALE GENOMIC DNA]</scope>
    <source>
        <strain evidence="18">SpSt-479</strain>
    </source>
</reference>
<accession>A0A7V3E6X5</accession>
<feature type="domain" description="UvrD-like helicase C-terminal" evidence="17">
    <location>
        <begin position="461"/>
        <end position="730"/>
    </location>
</feature>
<evidence type="ECO:0000259" key="16">
    <source>
        <dbReference type="PROSITE" id="PS51198"/>
    </source>
</evidence>
<evidence type="ECO:0000256" key="13">
    <source>
        <dbReference type="ARBA" id="ARBA00034808"/>
    </source>
</evidence>
<dbReference type="Gene3D" id="3.90.320.10">
    <property type="match status" value="1"/>
</dbReference>
<comment type="catalytic activity">
    <reaction evidence="14">
        <text>ATP + H2O = ADP + phosphate + H(+)</text>
        <dbReference type="Rhea" id="RHEA:13065"/>
        <dbReference type="ChEBI" id="CHEBI:15377"/>
        <dbReference type="ChEBI" id="CHEBI:15378"/>
        <dbReference type="ChEBI" id="CHEBI:30616"/>
        <dbReference type="ChEBI" id="CHEBI:43474"/>
        <dbReference type="ChEBI" id="CHEBI:456216"/>
        <dbReference type="EC" id="5.6.2.4"/>
    </reaction>
</comment>
<evidence type="ECO:0000259" key="17">
    <source>
        <dbReference type="PROSITE" id="PS51217"/>
    </source>
</evidence>
<keyword evidence="8 15" id="KW-0067">ATP-binding</keyword>
<evidence type="ECO:0000256" key="7">
    <source>
        <dbReference type="ARBA" id="ARBA00022839"/>
    </source>
</evidence>
<dbReference type="Gene3D" id="3.40.50.300">
    <property type="entry name" value="P-loop containing nucleotide triphosphate hydrolases"/>
    <property type="match status" value="4"/>
</dbReference>
<evidence type="ECO:0000256" key="12">
    <source>
        <dbReference type="ARBA" id="ARBA00034617"/>
    </source>
</evidence>
<evidence type="ECO:0000256" key="4">
    <source>
        <dbReference type="ARBA" id="ARBA00022763"/>
    </source>
</evidence>
<dbReference type="Gene3D" id="1.10.10.160">
    <property type="match status" value="1"/>
</dbReference>
<dbReference type="SUPFAM" id="SSF52980">
    <property type="entry name" value="Restriction endonuclease-like"/>
    <property type="match status" value="1"/>
</dbReference>
<dbReference type="InterPro" id="IPR011335">
    <property type="entry name" value="Restrct_endonuc-II-like"/>
</dbReference>
<dbReference type="InterPro" id="IPR014017">
    <property type="entry name" value="DNA_helicase_UvrD-like_C"/>
</dbReference>
<keyword evidence="11" id="KW-0413">Isomerase</keyword>
<dbReference type="GO" id="GO:0004527">
    <property type="term" value="F:exonuclease activity"/>
    <property type="evidence" value="ECO:0007669"/>
    <property type="project" value="UniProtKB-KW"/>
</dbReference>
<dbReference type="PROSITE" id="PS51217">
    <property type="entry name" value="UVRD_HELICASE_CTER"/>
    <property type="match status" value="1"/>
</dbReference>
<dbReference type="Pfam" id="PF12705">
    <property type="entry name" value="PDDEXK_1"/>
    <property type="match status" value="1"/>
</dbReference>
<evidence type="ECO:0000256" key="10">
    <source>
        <dbReference type="ARBA" id="ARBA00023204"/>
    </source>
</evidence>
<dbReference type="EMBL" id="DSUJ01000008">
    <property type="protein sequence ID" value="HFI90752.1"/>
    <property type="molecule type" value="Genomic_DNA"/>
</dbReference>
<evidence type="ECO:0000256" key="15">
    <source>
        <dbReference type="PROSITE-ProRule" id="PRU00560"/>
    </source>
</evidence>
<evidence type="ECO:0000256" key="3">
    <source>
        <dbReference type="ARBA" id="ARBA00022741"/>
    </source>
</evidence>
<keyword evidence="6 15" id="KW-0347">Helicase</keyword>
<dbReference type="SUPFAM" id="SSF52540">
    <property type="entry name" value="P-loop containing nucleoside triphosphate hydrolases"/>
    <property type="match status" value="1"/>
</dbReference>
<name>A0A7V3E6X5_9BACT</name>
<dbReference type="GO" id="GO:0005829">
    <property type="term" value="C:cytosol"/>
    <property type="evidence" value="ECO:0007669"/>
    <property type="project" value="TreeGrafter"/>
</dbReference>
<dbReference type="GO" id="GO:0000725">
    <property type="term" value="P:recombinational repair"/>
    <property type="evidence" value="ECO:0007669"/>
    <property type="project" value="TreeGrafter"/>
</dbReference>
<evidence type="ECO:0000256" key="1">
    <source>
        <dbReference type="ARBA" id="ARBA00009922"/>
    </source>
</evidence>
<dbReference type="Pfam" id="PF13361">
    <property type="entry name" value="UvrD_C"/>
    <property type="match status" value="1"/>
</dbReference>
<dbReference type="Gene3D" id="1.10.486.10">
    <property type="entry name" value="PCRA, domain 4"/>
    <property type="match status" value="1"/>
</dbReference>
<dbReference type="InterPro" id="IPR014016">
    <property type="entry name" value="UvrD-like_ATP-bd"/>
</dbReference>
<feature type="binding site" evidence="15">
    <location>
        <begin position="20"/>
        <end position="27"/>
    </location>
    <ligand>
        <name>ATP</name>
        <dbReference type="ChEBI" id="CHEBI:30616"/>
    </ligand>
</feature>
<evidence type="ECO:0000256" key="9">
    <source>
        <dbReference type="ARBA" id="ARBA00023125"/>
    </source>
</evidence>
<dbReference type="GO" id="GO:0003677">
    <property type="term" value="F:DNA binding"/>
    <property type="evidence" value="ECO:0007669"/>
    <property type="project" value="UniProtKB-KW"/>
</dbReference>
<evidence type="ECO:0000256" key="6">
    <source>
        <dbReference type="ARBA" id="ARBA00022806"/>
    </source>
</evidence>
<comment type="similarity">
    <text evidence="1">Belongs to the helicase family. UvrD subfamily.</text>
</comment>
<dbReference type="AlphaFoldDB" id="A0A7V3E6X5"/>
<sequence>MLTPHQKKAVELDDHLALTANAGSGKTFVLSRKYLEAAIKLDGQVSSIAAITFTEKAASELYQKISKLVEEEIESSNDEERIKVLEKIRRNLVSAYISTIHSFCIDILREFPVEAGIDANFIPIDQALADELLELAVEEAIDSFFNNPEKSEIVKRLLRYFSRKSVLQNELVNLVQDRKNVIKVKEDIYSKSDEEIINKFNQSFKIIFDEIWSYYESEFIMAVRKINDTVIANNLKSEYSGIIKNIVEEYDRIKNPLILLQKLRNEILTSEGSIRKQKYLVKDLKSLVENESRIVEKTFEDFKIFTELTKADYYPELIKLGRDLLSIFDNAVELYKTKKREESYIDFEDILLLTKNLLKNSDVQEYLSKKFKYLMVDEFQDTNELQYEIFLPVLDYLKSGKLFIVGDEKQSIYKFRDAELEIFYRTKDDIARERNLSHLMQLPDSFRMNEEICLFTNFIFNRLFKKDIPLFGELKNVPIVCAKEKKRDGEIQFLISRIESEDTNQSELVANKIITLVTEENYQFGDITILVRKRKSFDELEKIFIKKSIPYSIVGGRGFYQRQVISDINNYLAFLLNQENDKALVTILRSPFFTIPDTKIFEISLQPGKYFYDKLRNCSTHKEIGDVIKILELHIDLSASLQLTQLINRILSDTNYLAIIHNRIDGAQELANIKKLFSIARNFDGKGYRNLYDFVNALEEAISGKEDEPQAAVSSVLNAVQVMTIHQAKGLEFPVVFLFKAEDYGRPVGTKSKSIFVNKNLGLLAKLPDPKNPTGEYISLPIIQLNDFIEKKKNLAEIKRLLYVAITRAKERLFISAELKQEKEPNRESFIYLLKDALNCEFENDITIKDELQYLHTENSKFINQKKILEIKIPVIHQVDLGKEQEIKSENLSTNKKYLLDKYPEKEKSQIISATRISVYSQCPMKYHLTYNLGFALLNKLVPQWRDSMEIQEDIILDEENYSETITENESDNISVIKHSSAQSEKVGEIIHKILQLELDDSNTEKFILSQGNKIDIDERIIKAMINQIVAIIKMYKSSAAFKEVAGYKNYKNEFEIYLKQNSYFLHGIIDKIIFEKDKILIIDYKTDDVDEKSASQKFNEYSNQLKFYLYIASHLFMDFKIFEARLIFLRKPELEFKINYTQKNISELNEEISAKIEGIVSNLFPKNPDHCHFCQFSTAGKCVVN</sequence>
<organism evidence="18">
    <name type="scientific">Ignavibacterium album</name>
    <dbReference type="NCBI Taxonomy" id="591197"/>
    <lineage>
        <taxon>Bacteria</taxon>
        <taxon>Pseudomonadati</taxon>
        <taxon>Ignavibacteriota</taxon>
        <taxon>Ignavibacteria</taxon>
        <taxon>Ignavibacteriales</taxon>
        <taxon>Ignavibacteriaceae</taxon>
        <taxon>Ignavibacterium</taxon>
    </lineage>
</organism>
<proteinExistence type="inferred from homology"/>
<dbReference type="InterPro" id="IPR013986">
    <property type="entry name" value="DExx_box_DNA_helicase_dom_sf"/>
</dbReference>
<dbReference type="GO" id="GO:0005524">
    <property type="term" value="F:ATP binding"/>
    <property type="evidence" value="ECO:0007669"/>
    <property type="project" value="UniProtKB-UniRule"/>
</dbReference>
<feature type="domain" description="UvrD-like helicase ATP-binding" evidence="16">
    <location>
        <begin position="1"/>
        <end position="449"/>
    </location>
</feature>
<gene>
    <name evidence="18" type="ORF">ENS31_04365</name>
</gene>
<comment type="catalytic activity">
    <reaction evidence="12">
        <text>Couples ATP hydrolysis with the unwinding of duplex DNA by translocating in the 3'-5' direction.</text>
        <dbReference type="EC" id="5.6.2.4"/>
    </reaction>
</comment>
<evidence type="ECO:0000256" key="11">
    <source>
        <dbReference type="ARBA" id="ARBA00023235"/>
    </source>
</evidence>
<keyword evidence="10" id="KW-0234">DNA repair</keyword>
<evidence type="ECO:0000256" key="14">
    <source>
        <dbReference type="ARBA" id="ARBA00048988"/>
    </source>
</evidence>
<keyword evidence="4" id="KW-0227">DNA damage</keyword>
<dbReference type="InterPro" id="IPR000212">
    <property type="entry name" value="DNA_helicase_UvrD/REP"/>
</dbReference>
<evidence type="ECO:0000256" key="5">
    <source>
        <dbReference type="ARBA" id="ARBA00022801"/>
    </source>
</evidence>
<evidence type="ECO:0000256" key="2">
    <source>
        <dbReference type="ARBA" id="ARBA00022722"/>
    </source>
</evidence>
<dbReference type="Pfam" id="PF00580">
    <property type="entry name" value="UvrD-helicase"/>
    <property type="match status" value="2"/>
</dbReference>
<keyword evidence="2" id="KW-0540">Nuclease</keyword>